<accession>A0A2L0X1H0</accession>
<reference evidence="1 2" key="1">
    <citation type="submission" date="2019-03" db="EMBL/GenBank/DDBJ databases">
        <title>Comparative insights into the high quality Complete genome sequence of highly metal resistant Cupriavidus metallidurans strain BS1 isolated from a gold-copper mine.</title>
        <authorList>
            <person name="Mazhar H.S."/>
            <person name="Rensing C."/>
        </authorList>
    </citation>
    <scope>NUCLEOTIDE SEQUENCE [LARGE SCALE GENOMIC DNA]</scope>
    <source>
        <strain evidence="1 2">BS1</strain>
    </source>
</reference>
<dbReference type="Proteomes" id="UP000253772">
    <property type="component" value="Chromosome c2"/>
</dbReference>
<proteinExistence type="predicted"/>
<gene>
    <name evidence="1" type="ORF">DDF84_023810</name>
</gene>
<dbReference type="InterPro" id="IPR008613">
    <property type="entry name" value="Excalibur_Ca-bd_domain"/>
</dbReference>
<sequence length="104" mass="11171">MRKLILVAALCAAGYYYYQHDRQARLLAATETVVATETVAAEPSAPISLSRSNPAVQSFSCQGKTRCNEMTSCDEAKFYLQNCPGTKIDGDGDGIPCERTLCGG</sequence>
<organism evidence="1 2">
    <name type="scientific">Cupriavidus metallidurans</name>
    <dbReference type="NCBI Taxonomy" id="119219"/>
    <lineage>
        <taxon>Bacteria</taxon>
        <taxon>Pseudomonadati</taxon>
        <taxon>Pseudomonadota</taxon>
        <taxon>Betaproteobacteria</taxon>
        <taxon>Burkholderiales</taxon>
        <taxon>Burkholderiaceae</taxon>
        <taxon>Cupriavidus</taxon>
    </lineage>
</organism>
<dbReference type="RefSeq" id="WP_017515225.1">
    <property type="nucleotide sequence ID" value="NZ_CP026544.1"/>
</dbReference>
<dbReference type="OrthoDB" id="72963at2"/>
<dbReference type="EMBL" id="CP037901">
    <property type="protein sequence ID" value="QBP12713.1"/>
    <property type="molecule type" value="Genomic_DNA"/>
</dbReference>
<evidence type="ECO:0000313" key="1">
    <source>
        <dbReference type="EMBL" id="QBP12713.1"/>
    </source>
</evidence>
<dbReference type="AlphaFoldDB" id="A0A2L0X1H0"/>
<protein>
    <submittedName>
        <fullName evidence="1">Excalibur calcium-binding domain-containing protein</fullName>
    </submittedName>
</protein>
<dbReference type="Pfam" id="PF05901">
    <property type="entry name" value="Excalibur"/>
    <property type="match status" value="1"/>
</dbReference>
<evidence type="ECO:0000313" key="2">
    <source>
        <dbReference type="Proteomes" id="UP000253772"/>
    </source>
</evidence>
<name>A0A2L0X1H0_9BURK</name>